<reference evidence="4" key="1">
    <citation type="submission" date="2020-10" db="EMBL/GenBank/DDBJ databases">
        <authorList>
            <person name="Gilroy R."/>
        </authorList>
    </citation>
    <scope>NUCLEOTIDE SEQUENCE</scope>
    <source>
        <strain evidence="4">ChiW3-316</strain>
    </source>
</reference>
<protein>
    <submittedName>
        <fullName evidence="4">Glycosyltransferase</fullName>
    </submittedName>
</protein>
<keyword evidence="1" id="KW-0328">Glycosyltransferase</keyword>
<dbReference type="InterPro" id="IPR029044">
    <property type="entry name" value="Nucleotide-diphossugar_trans"/>
</dbReference>
<dbReference type="PANTHER" id="PTHR22916:SF51">
    <property type="entry name" value="GLYCOSYLTRANSFERASE EPSH-RELATED"/>
    <property type="match status" value="1"/>
</dbReference>
<evidence type="ECO:0000256" key="2">
    <source>
        <dbReference type="ARBA" id="ARBA00022679"/>
    </source>
</evidence>
<dbReference type="InterPro" id="IPR001173">
    <property type="entry name" value="Glyco_trans_2-like"/>
</dbReference>
<evidence type="ECO:0000313" key="4">
    <source>
        <dbReference type="EMBL" id="HIU52995.1"/>
    </source>
</evidence>
<gene>
    <name evidence="4" type="ORF">IAD20_02820</name>
</gene>
<dbReference type="CDD" id="cd00761">
    <property type="entry name" value="Glyco_tranf_GTA_type"/>
    <property type="match status" value="1"/>
</dbReference>
<dbReference type="PANTHER" id="PTHR22916">
    <property type="entry name" value="GLYCOSYLTRANSFERASE"/>
    <property type="match status" value="1"/>
</dbReference>
<dbReference type="GO" id="GO:0016758">
    <property type="term" value="F:hexosyltransferase activity"/>
    <property type="evidence" value="ECO:0007669"/>
    <property type="project" value="UniProtKB-ARBA"/>
</dbReference>
<dbReference type="Gene3D" id="3.90.550.10">
    <property type="entry name" value="Spore Coat Polysaccharide Biosynthesis Protein SpsA, Chain A"/>
    <property type="match status" value="1"/>
</dbReference>
<name>A0A9D1M3K1_9PROT</name>
<keyword evidence="2" id="KW-0808">Transferase</keyword>
<reference evidence="4" key="2">
    <citation type="journal article" date="2021" name="PeerJ">
        <title>Extensive microbial diversity within the chicken gut microbiome revealed by metagenomics and culture.</title>
        <authorList>
            <person name="Gilroy R."/>
            <person name="Ravi A."/>
            <person name="Getino M."/>
            <person name="Pursley I."/>
            <person name="Horton D.L."/>
            <person name="Alikhan N.F."/>
            <person name="Baker D."/>
            <person name="Gharbi K."/>
            <person name="Hall N."/>
            <person name="Watson M."/>
            <person name="Adriaenssens E.M."/>
            <person name="Foster-Nyarko E."/>
            <person name="Jarju S."/>
            <person name="Secka A."/>
            <person name="Antonio M."/>
            <person name="Oren A."/>
            <person name="Chaudhuri R.R."/>
            <person name="La Ragione R."/>
            <person name="Hildebrand F."/>
            <person name="Pallen M.J."/>
        </authorList>
    </citation>
    <scope>NUCLEOTIDE SEQUENCE</scope>
    <source>
        <strain evidence="4">ChiW3-316</strain>
    </source>
</reference>
<comment type="caution">
    <text evidence="4">The sequence shown here is derived from an EMBL/GenBank/DDBJ whole genome shotgun (WGS) entry which is preliminary data.</text>
</comment>
<sequence length="334" mass="38497">MEKQPKVSVIIPVYNVEQYLSRCLDSVISQNFNDMEIICINDGSKDASLRILEEYAGKDSRIVIIDKKNAGVSAARNDGIAAAKGEYLAFLDGDDFWEADCLAKIYQEAKHNHSDIVIFAHNLWENDQKIIWDNPLLEGICGEMDLNDEAAIYAFSAVIWNKLYRRDFILANDIVFPVGIKIAEDTIFSMVCYFSKPVCRYIPEHFYNYRMNRKDSATADLGCVQGEVVAFKYLEKMPIYQCQPQTVKLKIVHKFLSGLEGHLNRFALWGNEEYMKIRDDFVAYLKKAYGSSVIEKMTHFKKLKPAEKIFSVKNSHCKKFKIIRFLGLTFKIKR</sequence>
<dbReference type="AlphaFoldDB" id="A0A9D1M3K1"/>
<proteinExistence type="predicted"/>
<feature type="domain" description="Glycosyltransferase 2-like" evidence="3">
    <location>
        <begin position="8"/>
        <end position="166"/>
    </location>
</feature>
<dbReference type="Proteomes" id="UP000824107">
    <property type="component" value="Unassembled WGS sequence"/>
</dbReference>
<organism evidence="4 5">
    <name type="scientific">Candidatus Scatocola faecipullorum</name>
    <dbReference type="NCBI Taxonomy" id="2840917"/>
    <lineage>
        <taxon>Bacteria</taxon>
        <taxon>Pseudomonadati</taxon>
        <taxon>Pseudomonadota</taxon>
        <taxon>Alphaproteobacteria</taxon>
        <taxon>Rhodospirillales</taxon>
        <taxon>Rhodospirillaceae</taxon>
        <taxon>Rhodospirillaceae incertae sedis</taxon>
        <taxon>Candidatus Scatocola</taxon>
    </lineage>
</organism>
<dbReference type="EMBL" id="DVNC01000021">
    <property type="protein sequence ID" value="HIU52995.1"/>
    <property type="molecule type" value="Genomic_DNA"/>
</dbReference>
<accession>A0A9D1M3K1</accession>
<dbReference type="SUPFAM" id="SSF53448">
    <property type="entry name" value="Nucleotide-diphospho-sugar transferases"/>
    <property type="match status" value="1"/>
</dbReference>
<dbReference type="Pfam" id="PF00535">
    <property type="entry name" value="Glycos_transf_2"/>
    <property type="match status" value="1"/>
</dbReference>
<evidence type="ECO:0000313" key="5">
    <source>
        <dbReference type="Proteomes" id="UP000824107"/>
    </source>
</evidence>
<evidence type="ECO:0000256" key="1">
    <source>
        <dbReference type="ARBA" id="ARBA00022676"/>
    </source>
</evidence>
<evidence type="ECO:0000259" key="3">
    <source>
        <dbReference type="Pfam" id="PF00535"/>
    </source>
</evidence>